<dbReference type="SUPFAM" id="SSF53335">
    <property type="entry name" value="S-adenosyl-L-methionine-dependent methyltransferases"/>
    <property type="match status" value="1"/>
</dbReference>
<dbReference type="EMBL" id="JACHMB010000001">
    <property type="protein sequence ID" value="MBB5785151.1"/>
    <property type="molecule type" value="Genomic_DNA"/>
</dbReference>
<organism evidence="7 8">
    <name type="scientific">Nonomuraea jabiensis</name>
    <dbReference type="NCBI Taxonomy" id="882448"/>
    <lineage>
        <taxon>Bacteria</taxon>
        <taxon>Bacillati</taxon>
        <taxon>Actinomycetota</taxon>
        <taxon>Actinomycetes</taxon>
        <taxon>Streptosporangiales</taxon>
        <taxon>Streptosporangiaceae</taxon>
        <taxon>Nonomuraea</taxon>
    </lineage>
</organism>
<dbReference type="AlphaFoldDB" id="A0A7W9GKC3"/>
<comment type="function">
    <text evidence="1 6">Exhibits S-adenosyl-L-methionine-dependent methyltransferase activity.</text>
</comment>
<dbReference type="NCBIfam" id="TIGR00027">
    <property type="entry name" value="mthyl_TIGR00027"/>
    <property type="match status" value="1"/>
</dbReference>
<dbReference type="InterPro" id="IPR011610">
    <property type="entry name" value="SAM_mthyl_Trfase_ML2640-like"/>
</dbReference>
<evidence type="ECO:0000256" key="3">
    <source>
        <dbReference type="ARBA" id="ARBA00022603"/>
    </source>
</evidence>
<dbReference type="PANTHER" id="PTHR43619">
    <property type="entry name" value="S-ADENOSYL-L-METHIONINE-DEPENDENT METHYLTRANSFERASE YKTD-RELATED"/>
    <property type="match status" value="1"/>
</dbReference>
<dbReference type="RefSeq" id="WP_246555528.1">
    <property type="nucleotide sequence ID" value="NZ_JACHMB010000001.1"/>
</dbReference>
<evidence type="ECO:0000256" key="5">
    <source>
        <dbReference type="ARBA" id="ARBA00022691"/>
    </source>
</evidence>
<evidence type="ECO:0000313" key="8">
    <source>
        <dbReference type="Proteomes" id="UP000579153"/>
    </source>
</evidence>
<dbReference type="Proteomes" id="UP000579153">
    <property type="component" value="Unassembled WGS sequence"/>
</dbReference>
<protein>
    <recommendedName>
        <fullName evidence="6">S-adenosyl-L-methionine-dependent methyltransferase</fullName>
        <ecNumber evidence="6">2.1.1.-</ecNumber>
    </recommendedName>
</protein>
<keyword evidence="3 6" id="KW-0489">Methyltransferase</keyword>
<dbReference type="Gene3D" id="3.40.50.150">
    <property type="entry name" value="Vaccinia Virus protein VP39"/>
    <property type="match status" value="1"/>
</dbReference>
<dbReference type="GO" id="GO:0008168">
    <property type="term" value="F:methyltransferase activity"/>
    <property type="evidence" value="ECO:0007669"/>
    <property type="project" value="UniProtKB-UniRule"/>
</dbReference>
<reference evidence="7 8" key="1">
    <citation type="submission" date="2020-08" db="EMBL/GenBank/DDBJ databases">
        <title>Sequencing the genomes of 1000 actinobacteria strains.</title>
        <authorList>
            <person name="Klenk H.-P."/>
        </authorList>
    </citation>
    <scope>NUCLEOTIDE SEQUENCE [LARGE SCALE GENOMIC DNA]</scope>
    <source>
        <strain evidence="7 8">DSM 45507</strain>
    </source>
</reference>
<evidence type="ECO:0000256" key="2">
    <source>
        <dbReference type="ARBA" id="ARBA00008138"/>
    </source>
</evidence>
<evidence type="ECO:0000256" key="4">
    <source>
        <dbReference type="ARBA" id="ARBA00022679"/>
    </source>
</evidence>
<proteinExistence type="inferred from homology"/>
<comment type="similarity">
    <text evidence="2 6">Belongs to the UPF0677 family.</text>
</comment>
<name>A0A7W9GKC3_9ACTN</name>
<accession>A0A7W9GKC3</accession>
<keyword evidence="8" id="KW-1185">Reference proteome</keyword>
<comment type="caution">
    <text evidence="7">The sequence shown here is derived from an EMBL/GenBank/DDBJ whole genome shotgun (WGS) entry which is preliminary data.</text>
</comment>
<sequence length="279" mass="29774">MSGTSLQGIGETSIGVAALRALENSRADRLFDDPYAERFVRAAAGDAYWERAPAGWTEFAELMAGQVAVRTRYLDDALLKATEEGCDQVVLLACGMDARAYRLGWPAGTRVFEVDFAEVLAFKSGVLKGAEPLCRRVEVATDLRSDWPGALREAAFAPERPAAWLMEGILYALTPDAADVLLDRVTDLAAPGSVVAFDHAPDNPALRAARTAISADLAELWVGGPELDPDRWLGARGWMGRAQDVCEVAAAYGRPAPPAFDPARAGSGPGWLATARLTG</sequence>
<keyword evidence="4 7" id="KW-0808">Transferase</keyword>
<dbReference type="Pfam" id="PF04072">
    <property type="entry name" value="LCM"/>
    <property type="match status" value="1"/>
</dbReference>
<evidence type="ECO:0000256" key="1">
    <source>
        <dbReference type="ARBA" id="ARBA00003907"/>
    </source>
</evidence>
<keyword evidence="5 6" id="KW-0949">S-adenosyl-L-methionine</keyword>
<gene>
    <name evidence="7" type="ORF">HD596_011907</name>
</gene>
<dbReference type="InterPro" id="IPR007213">
    <property type="entry name" value="Ppm1/Ppm2/Tcmp"/>
</dbReference>
<dbReference type="EC" id="2.1.1.-" evidence="6"/>
<dbReference type="GO" id="GO:0032259">
    <property type="term" value="P:methylation"/>
    <property type="evidence" value="ECO:0007669"/>
    <property type="project" value="UniProtKB-KW"/>
</dbReference>
<evidence type="ECO:0000256" key="6">
    <source>
        <dbReference type="RuleBase" id="RU362030"/>
    </source>
</evidence>
<evidence type="ECO:0000313" key="7">
    <source>
        <dbReference type="EMBL" id="MBB5785151.1"/>
    </source>
</evidence>
<dbReference type="PANTHER" id="PTHR43619:SF2">
    <property type="entry name" value="S-ADENOSYL-L-METHIONINE-DEPENDENT METHYLTRANSFERASES SUPERFAMILY PROTEIN"/>
    <property type="match status" value="1"/>
</dbReference>
<dbReference type="InterPro" id="IPR029063">
    <property type="entry name" value="SAM-dependent_MTases_sf"/>
</dbReference>